<protein>
    <recommendedName>
        <fullName evidence="5">Cell division protein SepF</fullName>
    </recommendedName>
</protein>
<dbReference type="GO" id="GO:0043093">
    <property type="term" value="P:FtsZ-dependent cytokinesis"/>
    <property type="evidence" value="ECO:0007669"/>
    <property type="project" value="UniProtKB-UniRule"/>
</dbReference>
<feature type="compositionally biased region" description="Acidic residues" evidence="6">
    <location>
        <begin position="13"/>
        <end position="27"/>
    </location>
</feature>
<keyword evidence="5" id="KW-0963">Cytoplasm</keyword>
<evidence type="ECO:0000256" key="2">
    <source>
        <dbReference type="ARBA" id="ARBA00023210"/>
    </source>
</evidence>
<dbReference type="Gene3D" id="3.30.110.150">
    <property type="entry name" value="SepF-like protein"/>
    <property type="match status" value="1"/>
</dbReference>
<dbReference type="GO" id="GO:0000917">
    <property type="term" value="P:division septum assembly"/>
    <property type="evidence" value="ECO:0007669"/>
    <property type="project" value="UniProtKB-KW"/>
</dbReference>
<evidence type="ECO:0000256" key="1">
    <source>
        <dbReference type="ARBA" id="ARBA00022618"/>
    </source>
</evidence>
<proteinExistence type="inferred from homology"/>
<dbReference type="GO" id="GO:0005737">
    <property type="term" value="C:cytoplasm"/>
    <property type="evidence" value="ECO:0007669"/>
    <property type="project" value="UniProtKB-SubCell"/>
</dbReference>
<evidence type="ECO:0000256" key="6">
    <source>
        <dbReference type="SAM" id="MobiDB-lite"/>
    </source>
</evidence>
<keyword evidence="2 5" id="KW-0717">Septation</keyword>
<comment type="subunit">
    <text evidence="5">Homodimer. Interacts with FtsZ.</text>
</comment>
<comment type="caution">
    <text evidence="7">The sequence shown here is derived from an EMBL/GenBank/DDBJ whole genome shotgun (WGS) entry which is preliminary data.</text>
</comment>
<dbReference type="PANTHER" id="PTHR35798:SF1">
    <property type="entry name" value="CELL DIVISION PROTEIN SEPF"/>
    <property type="match status" value="1"/>
</dbReference>
<dbReference type="PANTHER" id="PTHR35798">
    <property type="entry name" value="CELL DIVISION PROTEIN SEPF"/>
    <property type="match status" value="1"/>
</dbReference>
<dbReference type="EMBL" id="JALBUR010000001">
    <property type="protein sequence ID" value="MDX8418472.1"/>
    <property type="molecule type" value="Genomic_DNA"/>
</dbReference>
<dbReference type="InterPro" id="IPR023052">
    <property type="entry name" value="Cell_div_SepF"/>
</dbReference>
<evidence type="ECO:0000313" key="8">
    <source>
        <dbReference type="Proteomes" id="UP001286174"/>
    </source>
</evidence>
<dbReference type="RefSeq" id="WP_370595194.1">
    <property type="nucleotide sequence ID" value="NZ_JALBUR010000001.1"/>
</dbReference>
<gene>
    <name evidence="5" type="primary">sepF</name>
    <name evidence="7" type="ORF">MOZ60_00005</name>
</gene>
<sequence>MALEKLKNFIAPVEDDDDDEDGADEELEYRQSEAKPLSSYEKKRTEVTGVPTNAAMVLFEPRSFEEAEEIARHLKDRRACVVNLHRLQRDYAQRTIDFLTGVVFALDGTIQKIGHNVILCAPRNVAVDGEIKLDGDDD</sequence>
<accession>A0AB35U477</accession>
<reference evidence="7 8" key="1">
    <citation type="submission" date="2022-03" db="EMBL/GenBank/DDBJ databases">
        <title>Novel taxa within the pig intestine.</title>
        <authorList>
            <person name="Wylensek D."/>
            <person name="Bishof K."/>
            <person name="Afrizal A."/>
            <person name="Clavel T."/>
        </authorList>
    </citation>
    <scope>NUCLEOTIDE SEQUENCE [LARGE SCALE GENOMIC DNA]</scope>
    <source>
        <strain evidence="7 8">CLA-KB-P133</strain>
    </source>
</reference>
<dbReference type="InterPro" id="IPR038594">
    <property type="entry name" value="SepF-like_sf"/>
</dbReference>
<dbReference type="AlphaFoldDB" id="A0AB35U477"/>
<dbReference type="InterPro" id="IPR007561">
    <property type="entry name" value="Cell_div_SepF/SepF-rel"/>
</dbReference>
<evidence type="ECO:0000256" key="4">
    <source>
        <dbReference type="ARBA" id="ARBA00044936"/>
    </source>
</evidence>
<keyword evidence="3 5" id="KW-0131">Cell cycle</keyword>
<comment type="similarity">
    <text evidence="5">Belongs to the SepF family.</text>
</comment>
<evidence type="ECO:0000256" key="5">
    <source>
        <dbReference type="HAMAP-Rule" id="MF_01197"/>
    </source>
</evidence>
<dbReference type="Proteomes" id="UP001286174">
    <property type="component" value="Unassembled WGS sequence"/>
</dbReference>
<keyword evidence="1 5" id="KW-0132">Cell division</keyword>
<evidence type="ECO:0000313" key="7">
    <source>
        <dbReference type="EMBL" id="MDX8418472.1"/>
    </source>
</evidence>
<evidence type="ECO:0000256" key="3">
    <source>
        <dbReference type="ARBA" id="ARBA00023306"/>
    </source>
</evidence>
<feature type="region of interest" description="Disordered" evidence="6">
    <location>
        <begin position="1"/>
        <end position="46"/>
    </location>
</feature>
<dbReference type="Pfam" id="PF04472">
    <property type="entry name" value="SepF"/>
    <property type="match status" value="1"/>
</dbReference>
<comment type="function">
    <text evidence="4 5">Cell division protein that is part of the divisome complex and is recruited early to the Z-ring. Probably stimulates Z-ring formation, perhaps through the cross-linking of FtsZ protofilaments. Its function overlaps with FtsA.</text>
</comment>
<name>A0AB35U477_9FIRM</name>
<organism evidence="7 8">
    <name type="scientific">Grylomicrobium aquisgranensis</name>
    <dbReference type="NCBI Taxonomy" id="2926318"/>
    <lineage>
        <taxon>Bacteria</taxon>
        <taxon>Bacillati</taxon>
        <taxon>Bacillota</taxon>
        <taxon>Erysipelotrichia</taxon>
        <taxon>Erysipelotrichales</taxon>
        <taxon>Erysipelotrichaceae</taxon>
        <taxon>Grylomicrobium</taxon>
    </lineage>
</organism>
<comment type="subcellular location">
    <subcellularLocation>
        <location evidence="5">Cytoplasm</location>
    </subcellularLocation>
    <text evidence="5">Localizes to the division site, in a FtsZ-dependent manner.</text>
</comment>
<dbReference type="HAMAP" id="MF_01197">
    <property type="entry name" value="SepF"/>
    <property type="match status" value="1"/>
</dbReference>
<keyword evidence="8" id="KW-1185">Reference proteome</keyword>